<gene>
    <name evidence="1" type="ORF">pC5.8b_368</name>
</gene>
<protein>
    <submittedName>
        <fullName evidence="1">Uncharacterized protein</fullName>
    </submittedName>
</protein>
<dbReference type="AlphaFoldDB" id="A0A7S4ZRX1"/>
<geneLocation type="plasmid" evidence="1">
    <name>pColt5.8b</name>
</geneLocation>
<evidence type="ECO:0000313" key="1">
    <source>
        <dbReference type="EMBL" id="QCL09858.1"/>
    </source>
</evidence>
<sequence>MIIGDYEPWVLLAMRRFEHEIEAAKESNPQLRIQMHPVARTLYSSRL</sequence>
<dbReference type="EMBL" id="MK318972">
    <property type="protein sequence ID" value="QCL09858.1"/>
    <property type="molecule type" value="Genomic_DNA"/>
</dbReference>
<keyword evidence="1" id="KW-0614">Plasmid</keyword>
<reference evidence="1" key="1">
    <citation type="submission" date="2018-12" db="EMBL/GenBank/DDBJ databases">
        <title>Three Rhizobium rhizogenes strains isolated from the same crown gall tumor carry diverse plasmids.</title>
        <authorList>
            <person name="Pulawska J."/>
            <person name="Kuzmanovic N."/>
        </authorList>
    </citation>
    <scope>NUCLEOTIDE SEQUENCE</scope>
    <source>
        <strain evidence="1">Colt5.8</strain>
        <plasmid evidence="1">pColt5.8b</plasmid>
    </source>
</reference>
<organism evidence="1">
    <name type="scientific">Rhizobium rhizogenes</name>
    <name type="common">Agrobacterium rhizogenes</name>
    <dbReference type="NCBI Taxonomy" id="359"/>
    <lineage>
        <taxon>Bacteria</taxon>
        <taxon>Pseudomonadati</taxon>
        <taxon>Pseudomonadota</taxon>
        <taxon>Alphaproteobacteria</taxon>
        <taxon>Hyphomicrobiales</taxon>
        <taxon>Rhizobiaceae</taxon>
        <taxon>Rhizobium/Agrobacterium group</taxon>
        <taxon>Rhizobium</taxon>
    </lineage>
</organism>
<accession>A0A7S4ZRX1</accession>
<name>A0A7S4ZRX1_RHIRH</name>
<proteinExistence type="predicted"/>